<dbReference type="OrthoDB" id="9793681at2"/>
<protein>
    <recommendedName>
        <fullName evidence="2">Ribosomal silencing factor RsfS</fullName>
    </recommendedName>
</protein>
<dbReference type="RefSeq" id="WP_116710521.1">
    <property type="nucleotide sequence ID" value="NZ_QEKW01000016.1"/>
</dbReference>
<evidence type="ECO:0000313" key="3">
    <source>
        <dbReference type="EMBL" id="PVZ04989.1"/>
    </source>
</evidence>
<evidence type="ECO:0000256" key="1">
    <source>
        <dbReference type="ARBA" id="ARBA00010574"/>
    </source>
</evidence>
<dbReference type="EMBL" id="QEKW01000016">
    <property type="protein sequence ID" value="PVZ04989.1"/>
    <property type="molecule type" value="Genomic_DNA"/>
</dbReference>
<dbReference type="Pfam" id="PF02410">
    <property type="entry name" value="RsfS"/>
    <property type="match status" value="1"/>
</dbReference>
<dbReference type="SUPFAM" id="SSF81301">
    <property type="entry name" value="Nucleotidyltransferase"/>
    <property type="match status" value="1"/>
</dbReference>
<keyword evidence="2" id="KW-0810">Translation regulation</keyword>
<comment type="subunit">
    <text evidence="2">Interacts with ribosomal protein uL14 (rplN).</text>
</comment>
<comment type="function">
    <text evidence="2">Functions as a ribosomal silencing factor. Interacts with ribosomal protein uL14 (rplN), blocking formation of intersubunit bridge B8. Prevents association of the 30S and 50S ribosomal subunits and the formation of functional ribosomes, thus repressing translation.</text>
</comment>
<name>A0A2U1EYL1_9PSEU</name>
<comment type="similarity">
    <text evidence="1 2">Belongs to the Iojap/RsfS family.</text>
</comment>
<comment type="caution">
    <text evidence="3">The sequence shown here is derived from an EMBL/GenBank/DDBJ whole genome shotgun (WGS) entry which is preliminary data.</text>
</comment>
<accession>A0A2U1EYL1</accession>
<dbReference type="GO" id="GO:0043023">
    <property type="term" value="F:ribosomal large subunit binding"/>
    <property type="evidence" value="ECO:0007669"/>
    <property type="project" value="TreeGrafter"/>
</dbReference>
<evidence type="ECO:0000313" key="4">
    <source>
        <dbReference type="Proteomes" id="UP000245639"/>
    </source>
</evidence>
<dbReference type="GO" id="GO:0017148">
    <property type="term" value="P:negative regulation of translation"/>
    <property type="evidence" value="ECO:0007669"/>
    <property type="project" value="UniProtKB-UniRule"/>
</dbReference>
<dbReference type="FunFam" id="3.30.460.10:FF:000008">
    <property type="entry name" value="Ribosomal silencing factor RsfS"/>
    <property type="match status" value="1"/>
</dbReference>
<dbReference type="GO" id="GO:0005737">
    <property type="term" value="C:cytoplasm"/>
    <property type="evidence" value="ECO:0007669"/>
    <property type="project" value="UniProtKB-SubCell"/>
</dbReference>
<dbReference type="AlphaFoldDB" id="A0A2U1EYL1"/>
<dbReference type="InterPro" id="IPR004394">
    <property type="entry name" value="Iojap/RsfS/C7orf30"/>
</dbReference>
<reference evidence="3 4" key="1">
    <citation type="submission" date="2018-04" db="EMBL/GenBank/DDBJ databases">
        <title>Genomic Encyclopedia of Type Strains, Phase IV (KMG-IV): sequencing the most valuable type-strain genomes for metagenomic binning, comparative biology and taxonomic classification.</title>
        <authorList>
            <person name="Goeker M."/>
        </authorList>
    </citation>
    <scope>NUCLEOTIDE SEQUENCE [LARGE SCALE GENOMIC DNA]</scope>
    <source>
        <strain evidence="3 4">DSM 45771</strain>
    </source>
</reference>
<dbReference type="InterPro" id="IPR043519">
    <property type="entry name" value="NT_sf"/>
</dbReference>
<dbReference type="PANTHER" id="PTHR21043:SF0">
    <property type="entry name" value="MITOCHONDRIAL ASSEMBLY OF RIBOSOMAL LARGE SUBUNIT PROTEIN 1"/>
    <property type="match status" value="1"/>
</dbReference>
<dbReference type="NCBIfam" id="TIGR00090">
    <property type="entry name" value="rsfS_iojap_ybeB"/>
    <property type="match status" value="1"/>
</dbReference>
<dbReference type="GO" id="GO:0090071">
    <property type="term" value="P:negative regulation of ribosome biogenesis"/>
    <property type="evidence" value="ECO:0007669"/>
    <property type="project" value="UniProtKB-UniRule"/>
</dbReference>
<gene>
    <name evidence="2" type="primary">rsfS</name>
    <name evidence="3" type="ORF">C8D89_11695</name>
</gene>
<keyword evidence="4" id="KW-1185">Reference proteome</keyword>
<dbReference type="Gene3D" id="3.30.460.10">
    <property type="entry name" value="Beta Polymerase, domain 2"/>
    <property type="match status" value="1"/>
</dbReference>
<keyword evidence="2" id="KW-0678">Repressor</keyword>
<keyword evidence="2" id="KW-0963">Cytoplasm</keyword>
<dbReference type="Proteomes" id="UP000245639">
    <property type="component" value="Unassembled WGS sequence"/>
</dbReference>
<sequence>MAVTDRARRLAETAALAAADKLARDVVAIDVSERLPLTDCFVIASAPNERQVQAVVDSVEEKLRALDAKPVRREGTQEARWVLLDFDDIVVHVLHSEEREYYGLERLWKDCPSVPLPDVVYGPPADREQSAAGE</sequence>
<dbReference type="PANTHER" id="PTHR21043">
    <property type="entry name" value="IOJAP SUPERFAMILY ORTHOLOG"/>
    <property type="match status" value="1"/>
</dbReference>
<comment type="subcellular location">
    <subcellularLocation>
        <location evidence="2">Cytoplasm</location>
    </subcellularLocation>
</comment>
<evidence type="ECO:0000256" key="2">
    <source>
        <dbReference type="HAMAP-Rule" id="MF_01477"/>
    </source>
</evidence>
<dbReference type="HAMAP" id="MF_01477">
    <property type="entry name" value="Iojap_RsfS"/>
    <property type="match status" value="1"/>
</dbReference>
<proteinExistence type="inferred from homology"/>
<dbReference type="GO" id="GO:0042256">
    <property type="term" value="P:cytosolic ribosome assembly"/>
    <property type="evidence" value="ECO:0007669"/>
    <property type="project" value="UniProtKB-UniRule"/>
</dbReference>
<organism evidence="3 4">
    <name type="scientific">Actinomycetospora cinnamomea</name>
    <dbReference type="NCBI Taxonomy" id="663609"/>
    <lineage>
        <taxon>Bacteria</taxon>
        <taxon>Bacillati</taxon>
        <taxon>Actinomycetota</taxon>
        <taxon>Actinomycetes</taxon>
        <taxon>Pseudonocardiales</taxon>
        <taxon>Pseudonocardiaceae</taxon>
        <taxon>Actinomycetospora</taxon>
    </lineage>
</organism>